<keyword evidence="1" id="KW-1133">Transmembrane helix</keyword>
<dbReference type="Proteomes" id="UP001476282">
    <property type="component" value="Unassembled WGS sequence"/>
</dbReference>
<keyword evidence="1" id="KW-0812">Transmembrane</keyword>
<reference evidence="2 3" key="1">
    <citation type="submission" date="2024-02" db="EMBL/GenBank/DDBJ databases">
        <title>Haloferula sargassicola NBRC 104335.</title>
        <authorList>
            <person name="Ichikawa N."/>
            <person name="Katano-Makiyama Y."/>
            <person name="Hidaka K."/>
        </authorList>
    </citation>
    <scope>NUCLEOTIDE SEQUENCE [LARGE SCALE GENOMIC DNA]</scope>
    <source>
        <strain evidence="2 3">NBRC 104335</strain>
    </source>
</reference>
<evidence type="ECO:0000313" key="3">
    <source>
        <dbReference type="Proteomes" id="UP001476282"/>
    </source>
</evidence>
<comment type="caution">
    <text evidence="2">The sequence shown here is derived from an EMBL/GenBank/DDBJ whole genome shotgun (WGS) entry which is preliminary data.</text>
</comment>
<dbReference type="EMBL" id="BAABRI010000036">
    <property type="protein sequence ID" value="GAA5484806.1"/>
    <property type="molecule type" value="Genomic_DNA"/>
</dbReference>
<accession>A0ABP9UVR6</accession>
<dbReference type="RefSeq" id="WP_353568915.1">
    <property type="nucleotide sequence ID" value="NZ_BAABRI010000036.1"/>
</dbReference>
<keyword evidence="3" id="KW-1185">Reference proteome</keyword>
<feature type="transmembrane region" description="Helical" evidence="1">
    <location>
        <begin position="106"/>
        <end position="132"/>
    </location>
</feature>
<gene>
    <name evidence="2" type="ORF">Hsar01_04054</name>
</gene>
<organism evidence="2 3">
    <name type="scientific">Haloferula sargassicola</name>
    <dbReference type="NCBI Taxonomy" id="490096"/>
    <lineage>
        <taxon>Bacteria</taxon>
        <taxon>Pseudomonadati</taxon>
        <taxon>Verrucomicrobiota</taxon>
        <taxon>Verrucomicrobiia</taxon>
        <taxon>Verrucomicrobiales</taxon>
        <taxon>Verrucomicrobiaceae</taxon>
        <taxon>Haloferula</taxon>
    </lineage>
</organism>
<name>A0ABP9UVR6_9BACT</name>
<protein>
    <submittedName>
        <fullName evidence="2">Uncharacterized protein</fullName>
    </submittedName>
</protein>
<proteinExistence type="predicted"/>
<sequence length="151" mass="16752">MDQPPTVPGQDLYLRQRDEEHLRLLVIFHYIYAGLVALGASIPIIHLVIGIFMVIHGFTPDAGEIPFNPGWLFIGMASAFIVIGWTFAVLMYYAGRSLSQRRNRTFVFVMACLACLQIPMGTVLGIFTILVLQRPSVLPLFAPGGTPYSKV</sequence>
<feature type="transmembrane region" description="Helical" evidence="1">
    <location>
        <begin position="25"/>
        <end position="58"/>
    </location>
</feature>
<evidence type="ECO:0000256" key="1">
    <source>
        <dbReference type="SAM" id="Phobius"/>
    </source>
</evidence>
<keyword evidence="1" id="KW-0472">Membrane</keyword>
<feature type="transmembrane region" description="Helical" evidence="1">
    <location>
        <begin position="70"/>
        <end position="94"/>
    </location>
</feature>
<evidence type="ECO:0000313" key="2">
    <source>
        <dbReference type="EMBL" id="GAA5484806.1"/>
    </source>
</evidence>